<dbReference type="EMBL" id="LR746271">
    <property type="protein sequence ID" value="CAA7400763.1"/>
    <property type="molecule type" value="Genomic_DNA"/>
</dbReference>
<accession>A0A7I8KSF7</accession>
<sequence length="170" mass="18216">MSATKHSDSAPISASDPQPNQIQAGNAAAAAPVAEEVGFAECECCGLREECTEAYIERVREIYDGRWVCGLCAEAVKEEICRSSPCRPITTDEALDQHAAFCRSCQSSPVAADANEHLIAAMRQLLRRSLDSPPGIRSTPSSPSRRTPGDGEHPRRSLARSDSCFPTLAG</sequence>
<feature type="region of interest" description="Disordered" evidence="1">
    <location>
        <begin position="130"/>
        <end position="170"/>
    </location>
</feature>
<feature type="compositionally biased region" description="Low complexity" evidence="1">
    <location>
        <begin position="132"/>
        <end position="146"/>
    </location>
</feature>
<dbReference type="AlphaFoldDB" id="A0A7I8KSF7"/>
<dbReference type="InterPro" id="IPR012876">
    <property type="entry name" value="DUF1677_pln"/>
</dbReference>
<reference evidence="2" key="1">
    <citation type="submission" date="2020-02" db="EMBL/GenBank/DDBJ databases">
        <authorList>
            <person name="Scholz U."/>
            <person name="Mascher M."/>
            <person name="Fiebig A."/>
        </authorList>
    </citation>
    <scope>NUCLEOTIDE SEQUENCE</scope>
</reference>
<dbReference type="Proteomes" id="UP000663760">
    <property type="component" value="Chromosome 8"/>
</dbReference>
<feature type="region of interest" description="Disordered" evidence="1">
    <location>
        <begin position="1"/>
        <end position="27"/>
    </location>
</feature>
<keyword evidence="3" id="KW-1185">Reference proteome</keyword>
<dbReference type="Pfam" id="PF07911">
    <property type="entry name" value="DUF1677"/>
    <property type="match status" value="1"/>
</dbReference>
<gene>
    <name evidence="2" type="ORF">SI8410_08011441</name>
</gene>
<dbReference type="PANTHER" id="PTHR33108">
    <property type="entry name" value="OS01G0745000 PROTEIN"/>
    <property type="match status" value="1"/>
</dbReference>
<evidence type="ECO:0000313" key="3">
    <source>
        <dbReference type="Proteomes" id="UP000663760"/>
    </source>
</evidence>
<evidence type="ECO:0000313" key="2">
    <source>
        <dbReference type="EMBL" id="CAA7400763.1"/>
    </source>
</evidence>
<dbReference type="PANTHER" id="PTHR33108:SF32">
    <property type="entry name" value="DUF1677 FAMILY PROTEIN (DUF1677)"/>
    <property type="match status" value="1"/>
</dbReference>
<organism evidence="2 3">
    <name type="scientific">Spirodela intermedia</name>
    <name type="common">Intermediate duckweed</name>
    <dbReference type="NCBI Taxonomy" id="51605"/>
    <lineage>
        <taxon>Eukaryota</taxon>
        <taxon>Viridiplantae</taxon>
        <taxon>Streptophyta</taxon>
        <taxon>Embryophyta</taxon>
        <taxon>Tracheophyta</taxon>
        <taxon>Spermatophyta</taxon>
        <taxon>Magnoliopsida</taxon>
        <taxon>Liliopsida</taxon>
        <taxon>Araceae</taxon>
        <taxon>Lemnoideae</taxon>
        <taxon>Spirodela</taxon>
    </lineage>
</organism>
<name>A0A7I8KSF7_SPIIN</name>
<proteinExistence type="predicted"/>
<dbReference type="OrthoDB" id="1911663at2759"/>
<feature type="compositionally biased region" description="Polar residues" evidence="1">
    <location>
        <begin position="9"/>
        <end position="18"/>
    </location>
</feature>
<evidence type="ECO:0000256" key="1">
    <source>
        <dbReference type="SAM" id="MobiDB-lite"/>
    </source>
</evidence>
<protein>
    <submittedName>
        <fullName evidence="2">Uncharacterized protein</fullName>
    </submittedName>
</protein>